<accession>A0ABW6ANR6</accession>
<proteinExistence type="predicted"/>
<name>A0ABW6ANR6_9BACT</name>
<dbReference type="InterPro" id="IPR009599">
    <property type="entry name" value="DUF1207"/>
</dbReference>
<evidence type="ECO:0000313" key="3">
    <source>
        <dbReference type="EMBL" id="MFD2936058.1"/>
    </source>
</evidence>
<feature type="chain" id="PRO_5047109566" evidence="2">
    <location>
        <begin position="21"/>
        <end position="439"/>
    </location>
</feature>
<dbReference type="Pfam" id="PF06727">
    <property type="entry name" value="DUF1207"/>
    <property type="match status" value="1"/>
</dbReference>
<feature type="compositionally biased region" description="Basic and acidic residues" evidence="1">
    <location>
        <begin position="60"/>
        <end position="74"/>
    </location>
</feature>
<dbReference type="Proteomes" id="UP001597512">
    <property type="component" value="Unassembled WGS sequence"/>
</dbReference>
<comment type="caution">
    <text evidence="3">The sequence shown here is derived from an EMBL/GenBank/DDBJ whole genome shotgun (WGS) entry which is preliminary data.</text>
</comment>
<keyword evidence="2" id="KW-0732">Signal</keyword>
<sequence length="439" mass="49849">MKKTLSVLLLSYLVGTGALAQTPTTPPARVLTPAEQRQKEKIDREVQRERQIRAEWAQKQREYEAKQAEKERQKQAKKAGKVLEQPAVVQPATVPVTTPAVSKPSEPVPTLVEPTRKERRKKDIVPEPSSSPASVPAIEMAPVPVKVARPERVKREKKPQQVDSVAVVSEGNRDLTVSRPRHEFLPKGHLFDPILLDPLEAQTYGSILPAYWTEGQKYKGSIVPFAFGFAKPFYRRTTEPGRSEEWVLDLASFTQFEAYHDYTLGKARRQIMNTDYKISIIYNIRRGENNYRFRVYHLSSHLGDDYIYRNKITAPSPNSVNYELLDATYSRVVNNWRLYGGLGVVLRKSEERKPLSAQLGAFYKKPSTRAARLVGGVDIKFWQQTDFRPGIHGGVGVELGRTQNNLTFLLEGYSGFKPYSQFESQQTAWIGIGLYLNPF</sequence>
<evidence type="ECO:0000256" key="1">
    <source>
        <dbReference type="SAM" id="MobiDB-lite"/>
    </source>
</evidence>
<protein>
    <submittedName>
        <fullName evidence="3">DUF1207 domain-containing protein</fullName>
    </submittedName>
</protein>
<dbReference type="RefSeq" id="WP_381504472.1">
    <property type="nucleotide sequence ID" value="NZ_JBHUOM010000019.1"/>
</dbReference>
<reference evidence="4" key="1">
    <citation type="journal article" date="2019" name="Int. J. Syst. Evol. Microbiol.">
        <title>The Global Catalogue of Microorganisms (GCM) 10K type strain sequencing project: providing services to taxonomists for standard genome sequencing and annotation.</title>
        <authorList>
            <consortium name="The Broad Institute Genomics Platform"/>
            <consortium name="The Broad Institute Genome Sequencing Center for Infectious Disease"/>
            <person name="Wu L."/>
            <person name="Ma J."/>
        </authorList>
    </citation>
    <scope>NUCLEOTIDE SEQUENCE [LARGE SCALE GENOMIC DNA]</scope>
    <source>
        <strain evidence="4">KCTC 52490</strain>
    </source>
</reference>
<dbReference type="EMBL" id="JBHUOM010000019">
    <property type="protein sequence ID" value="MFD2936058.1"/>
    <property type="molecule type" value="Genomic_DNA"/>
</dbReference>
<keyword evidence="4" id="KW-1185">Reference proteome</keyword>
<evidence type="ECO:0000313" key="4">
    <source>
        <dbReference type="Proteomes" id="UP001597512"/>
    </source>
</evidence>
<feature type="signal peptide" evidence="2">
    <location>
        <begin position="1"/>
        <end position="20"/>
    </location>
</feature>
<feature type="compositionally biased region" description="Basic and acidic residues" evidence="1">
    <location>
        <begin position="36"/>
        <end position="47"/>
    </location>
</feature>
<evidence type="ECO:0000256" key="2">
    <source>
        <dbReference type="SAM" id="SignalP"/>
    </source>
</evidence>
<feature type="region of interest" description="Disordered" evidence="1">
    <location>
        <begin position="60"/>
        <end position="82"/>
    </location>
</feature>
<feature type="compositionally biased region" description="Low complexity" evidence="1">
    <location>
        <begin position="126"/>
        <end position="135"/>
    </location>
</feature>
<feature type="region of interest" description="Disordered" evidence="1">
    <location>
        <begin position="21"/>
        <end position="47"/>
    </location>
</feature>
<organism evidence="3 4">
    <name type="scientific">Spirosoma flavum</name>
    <dbReference type="NCBI Taxonomy" id="2048557"/>
    <lineage>
        <taxon>Bacteria</taxon>
        <taxon>Pseudomonadati</taxon>
        <taxon>Bacteroidota</taxon>
        <taxon>Cytophagia</taxon>
        <taxon>Cytophagales</taxon>
        <taxon>Cytophagaceae</taxon>
        <taxon>Spirosoma</taxon>
    </lineage>
</organism>
<gene>
    <name evidence="3" type="ORF">ACFS25_19910</name>
</gene>
<feature type="region of interest" description="Disordered" evidence="1">
    <location>
        <begin position="98"/>
        <end position="135"/>
    </location>
</feature>